<dbReference type="InterPro" id="IPR006483">
    <property type="entry name" value="CRISPR-assoc_Cas3_HD"/>
</dbReference>
<evidence type="ECO:0000259" key="10">
    <source>
        <dbReference type="PROSITE" id="PS51643"/>
    </source>
</evidence>
<dbReference type="AlphaFoldDB" id="A0A9D5P0A4"/>
<keyword evidence="7" id="KW-0347">Helicase</keyword>
<accession>A0A9D5P0A4</accession>
<dbReference type="InterPro" id="IPR014001">
    <property type="entry name" value="Helicase_ATP-bd"/>
</dbReference>
<dbReference type="SMART" id="SM00487">
    <property type="entry name" value="DEXDc"/>
    <property type="match status" value="1"/>
</dbReference>
<dbReference type="GO" id="GO:0004518">
    <property type="term" value="F:nuclease activity"/>
    <property type="evidence" value="ECO:0007669"/>
    <property type="project" value="UniProtKB-KW"/>
</dbReference>
<dbReference type="InterPro" id="IPR006474">
    <property type="entry name" value="Helicase_Cas3_CRISPR-ass_core"/>
</dbReference>
<dbReference type="Proteomes" id="UP000806522">
    <property type="component" value="Unassembled WGS sequence"/>
</dbReference>
<evidence type="ECO:0000313" key="11">
    <source>
        <dbReference type="EMBL" id="MBE6270052.1"/>
    </source>
</evidence>
<evidence type="ECO:0000256" key="2">
    <source>
        <dbReference type="ARBA" id="ARBA00009046"/>
    </source>
</evidence>
<evidence type="ECO:0000256" key="3">
    <source>
        <dbReference type="ARBA" id="ARBA00022722"/>
    </source>
</evidence>
<dbReference type="PROSITE" id="PS51643">
    <property type="entry name" value="HD_CAS3"/>
    <property type="match status" value="1"/>
</dbReference>
<dbReference type="InterPro" id="IPR038257">
    <property type="entry name" value="CRISPR-assoc_Cas3_HD_sf"/>
</dbReference>
<comment type="caution">
    <text evidence="11">The sequence shown here is derived from an EMBL/GenBank/DDBJ whole genome shotgun (WGS) entry which is preliminary data.</text>
</comment>
<evidence type="ECO:0000256" key="7">
    <source>
        <dbReference type="ARBA" id="ARBA00022806"/>
    </source>
</evidence>
<evidence type="ECO:0000256" key="8">
    <source>
        <dbReference type="ARBA" id="ARBA00022840"/>
    </source>
</evidence>
<evidence type="ECO:0000256" key="5">
    <source>
        <dbReference type="ARBA" id="ARBA00022741"/>
    </source>
</evidence>
<dbReference type="Pfam" id="PF22590">
    <property type="entry name" value="Cas3-like_C_2"/>
    <property type="match status" value="1"/>
</dbReference>
<dbReference type="CDD" id="cd17930">
    <property type="entry name" value="DEXHc_cas3"/>
    <property type="match status" value="1"/>
</dbReference>
<dbReference type="InterPro" id="IPR011545">
    <property type="entry name" value="DEAD/DEAH_box_helicase_dom"/>
</dbReference>
<keyword evidence="8" id="KW-0067">ATP-binding</keyword>
<keyword evidence="3" id="KW-0540">Nuclease</keyword>
<evidence type="ECO:0000256" key="1">
    <source>
        <dbReference type="ARBA" id="ARBA00006847"/>
    </source>
</evidence>
<sequence length="718" mass="81637">MNISHINHEGVAQLNDDHQQGVAARAESFAKAFGMGDCGRIMGLLHDKGKEQLEWQKYIQGITGYNKAYANIKTGPNHSYVGAVIAQKQYSQIAPLIAQPIAGHHRGLYDYCDYIEETKRGIPQDVTIDMPIPYQLPNFSKTERFDLHHIVRMLFSCLVDADSLDTEAFMNPEQAKLRGSHATMPELLNMMKKHLLELKSNAPDTEVNRIRNYVQERCIQDSQGDVGFYSLTVPTGGGKTLASVLWALHHAVRNHLQHIIIAIPYTSIIVQTAATLKRIFGEDNVLEHHSNMNPDDIKDKDLCERLQLATENWDYPIIVTTNVQFFESLFSNKRSDCRKLHNIAKSVVILDEVQTLPLDFYRPIVDTLNTLQRVFGVSVLFTTASQPILSGRIEGANPKASFDALSSVHEIIPDGIELHDKLRRVALQFMDGAKSYDDIADELSKHQQVLCIVNTRRDAKELYDRLPKEGICLHLSRMMCPTHVSATIEHIKTALKLQKNQPLRVIATQLIEAGVDIDFPVVFRQEAGLDSILQAAGRCNREGKHDICTTYVFSLGKEHPLPPGFMTQTNNARLNMGQQHDWFSPEAMTCYFKQLHSRVDNFDSKQMQELLYKPACEFEEAARQFHLIDDQTTSVIINWKESMDIYEKLLSQGPSYDLMKKLAHYSVNIRKRDFEKLQSMGAIEEPFENIYAVTNPCFYKSDTGLTIDNQWLEETFII</sequence>
<dbReference type="CDD" id="cd09641">
    <property type="entry name" value="Cas3''_I"/>
    <property type="match status" value="1"/>
</dbReference>
<dbReference type="NCBIfam" id="TIGR01596">
    <property type="entry name" value="cas3_HD"/>
    <property type="match status" value="1"/>
</dbReference>
<dbReference type="SUPFAM" id="SSF52540">
    <property type="entry name" value="P-loop containing nucleoside triphosphate hydrolases"/>
    <property type="match status" value="1"/>
</dbReference>
<comment type="similarity">
    <text evidence="2">In the central section; belongs to the CRISPR-associated helicase Cas3 family.</text>
</comment>
<name>A0A9D5P0A4_XYLRU</name>
<dbReference type="GO" id="GO:0004386">
    <property type="term" value="F:helicase activity"/>
    <property type="evidence" value="ECO:0007669"/>
    <property type="project" value="UniProtKB-KW"/>
</dbReference>
<dbReference type="Gene3D" id="3.40.50.300">
    <property type="entry name" value="P-loop containing nucleotide triphosphate hydrolases"/>
    <property type="match status" value="2"/>
</dbReference>
<keyword evidence="6" id="KW-0378">Hydrolase</keyword>
<gene>
    <name evidence="11" type="primary">cas3</name>
    <name evidence="11" type="ORF">E7101_03770</name>
</gene>
<evidence type="ECO:0000256" key="6">
    <source>
        <dbReference type="ARBA" id="ARBA00022801"/>
    </source>
</evidence>
<evidence type="ECO:0000313" key="12">
    <source>
        <dbReference type="Proteomes" id="UP000806522"/>
    </source>
</evidence>
<dbReference type="Gene3D" id="1.10.3210.30">
    <property type="match status" value="1"/>
</dbReference>
<reference evidence="11" key="1">
    <citation type="submission" date="2019-04" db="EMBL/GenBank/DDBJ databases">
        <title>Evolution of Biomass-Degrading Anaerobic Consortia Revealed by Metagenomics.</title>
        <authorList>
            <person name="Peng X."/>
        </authorList>
    </citation>
    <scope>NUCLEOTIDE SEQUENCE</scope>
    <source>
        <strain evidence="11">SIG140</strain>
    </source>
</reference>
<dbReference type="GO" id="GO:0003676">
    <property type="term" value="F:nucleic acid binding"/>
    <property type="evidence" value="ECO:0007669"/>
    <property type="project" value="InterPro"/>
</dbReference>
<dbReference type="EMBL" id="SUYC01000003">
    <property type="protein sequence ID" value="MBE6270052.1"/>
    <property type="molecule type" value="Genomic_DNA"/>
</dbReference>
<keyword evidence="9" id="KW-0051">Antiviral defense</keyword>
<dbReference type="GO" id="GO:0046872">
    <property type="term" value="F:metal ion binding"/>
    <property type="evidence" value="ECO:0007669"/>
    <property type="project" value="UniProtKB-KW"/>
</dbReference>
<organism evidence="11 12">
    <name type="scientific">Xylanibacter ruminicola</name>
    <name type="common">Prevotella ruminicola</name>
    <dbReference type="NCBI Taxonomy" id="839"/>
    <lineage>
        <taxon>Bacteria</taxon>
        <taxon>Pseudomonadati</taxon>
        <taxon>Bacteroidota</taxon>
        <taxon>Bacteroidia</taxon>
        <taxon>Bacteroidales</taxon>
        <taxon>Prevotellaceae</taxon>
        <taxon>Xylanibacter</taxon>
    </lineage>
</organism>
<evidence type="ECO:0000256" key="4">
    <source>
        <dbReference type="ARBA" id="ARBA00022723"/>
    </source>
</evidence>
<dbReference type="GO" id="GO:0016787">
    <property type="term" value="F:hydrolase activity"/>
    <property type="evidence" value="ECO:0007669"/>
    <property type="project" value="UniProtKB-KW"/>
</dbReference>
<feature type="domain" description="HD Cas3-type" evidence="10">
    <location>
        <begin position="8"/>
        <end position="164"/>
    </location>
</feature>
<protein>
    <submittedName>
        <fullName evidence="11">CRISPR-associated helicase Cas3</fullName>
    </submittedName>
</protein>
<dbReference type="GO" id="GO:0005524">
    <property type="term" value="F:ATP binding"/>
    <property type="evidence" value="ECO:0007669"/>
    <property type="project" value="UniProtKB-KW"/>
</dbReference>
<dbReference type="SUPFAM" id="SSF109604">
    <property type="entry name" value="HD-domain/PDEase-like"/>
    <property type="match status" value="1"/>
</dbReference>
<dbReference type="GO" id="GO:0051607">
    <property type="term" value="P:defense response to virus"/>
    <property type="evidence" value="ECO:0007669"/>
    <property type="project" value="UniProtKB-KW"/>
</dbReference>
<dbReference type="InterPro" id="IPR054712">
    <property type="entry name" value="Cas3-like_dom"/>
</dbReference>
<evidence type="ECO:0000256" key="9">
    <source>
        <dbReference type="ARBA" id="ARBA00023118"/>
    </source>
</evidence>
<dbReference type="NCBIfam" id="TIGR01587">
    <property type="entry name" value="cas3_core"/>
    <property type="match status" value="1"/>
</dbReference>
<keyword evidence="5" id="KW-0547">Nucleotide-binding</keyword>
<dbReference type="Pfam" id="PF00270">
    <property type="entry name" value="DEAD"/>
    <property type="match status" value="1"/>
</dbReference>
<comment type="similarity">
    <text evidence="1">In the N-terminal section; belongs to the CRISPR-associated nuclease Cas3-HD family.</text>
</comment>
<keyword evidence="4" id="KW-0479">Metal-binding</keyword>
<dbReference type="InterPro" id="IPR027417">
    <property type="entry name" value="P-loop_NTPase"/>
</dbReference>
<proteinExistence type="inferred from homology"/>